<evidence type="ECO:0000256" key="5">
    <source>
        <dbReference type="ARBA" id="ARBA00022801"/>
    </source>
</evidence>
<name>A0AAF0TQW3_SOLVR</name>
<accession>A0AAF0TQW3</accession>
<keyword evidence="9" id="KW-1185">Reference proteome</keyword>
<keyword evidence="1" id="KW-0808">Transferase</keyword>
<dbReference type="GO" id="GO:0016787">
    <property type="term" value="F:hydrolase activity"/>
    <property type="evidence" value="ECO:0007669"/>
    <property type="project" value="UniProtKB-KW"/>
</dbReference>
<dbReference type="EMBL" id="CP133616">
    <property type="protein sequence ID" value="WMV29467.1"/>
    <property type="molecule type" value="Genomic_DNA"/>
</dbReference>
<dbReference type="GO" id="GO:0004519">
    <property type="term" value="F:endonuclease activity"/>
    <property type="evidence" value="ECO:0007669"/>
    <property type="project" value="UniProtKB-KW"/>
</dbReference>
<evidence type="ECO:0000256" key="3">
    <source>
        <dbReference type="ARBA" id="ARBA00022722"/>
    </source>
</evidence>
<evidence type="ECO:0000256" key="2">
    <source>
        <dbReference type="ARBA" id="ARBA00022695"/>
    </source>
</evidence>
<evidence type="ECO:0000256" key="4">
    <source>
        <dbReference type="ARBA" id="ARBA00022759"/>
    </source>
</evidence>
<dbReference type="PANTHER" id="PTHR34072:SF57">
    <property type="entry name" value="RNA-DIRECTED DNA POLYMERASE"/>
    <property type="match status" value="1"/>
</dbReference>
<dbReference type="PANTHER" id="PTHR34072">
    <property type="entry name" value="ENZYMATIC POLYPROTEIN-RELATED"/>
    <property type="match status" value="1"/>
</dbReference>
<sequence>MMCDTSGLALGIVLGKRKNKFLHPIYCATKILNCAQKNYTITKQELLAIVYVFKKFRAYLLGTKVLVHTNHVVLWYLIAKKEVKLRLIRWVLLL</sequence>
<keyword evidence="2" id="KW-0548">Nucleotidyltransferase</keyword>
<feature type="domain" description="Reverse transcriptase RNase H-like" evidence="7">
    <location>
        <begin position="2"/>
        <end position="94"/>
    </location>
</feature>
<dbReference type="Proteomes" id="UP001234989">
    <property type="component" value="Chromosome 5"/>
</dbReference>
<keyword evidence="4" id="KW-0255">Endonuclease</keyword>
<evidence type="ECO:0000259" key="7">
    <source>
        <dbReference type="Pfam" id="PF17917"/>
    </source>
</evidence>
<dbReference type="SUPFAM" id="SSF56672">
    <property type="entry name" value="DNA/RNA polymerases"/>
    <property type="match status" value="1"/>
</dbReference>
<evidence type="ECO:0000256" key="6">
    <source>
        <dbReference type="ARBA" id="ARBA00022918"/>
    </source>
</evidence>
<dbReference type="GO" id="GO:0003964">
    <property type="term" value="F:RNA-directed DNA polymerase activity"/>
    <property type="evidence" value="ECO:0007669"/>
    <property type="project" value="UniProtKB-KW"/>
</dbReference>
<reference evidence="8" key="1">
    <citation type="submission" date="2023-08" db="EMBL/GenBank/DDBJ databases">
        <title>A de novo genome assembly of Solanum verrucosum Schlechtendal, a Mexican diploid species geographically isolated from the other diploid A-genome species in potato relatives.</title>
        <authorList>
            <person name="Hosaka K."/>
        </authorList>
    </citation>
    <scope>NUCLEOTIDE SEQUENCE</scope>
    <source>
        <tissue evidence="8">Young leaves</tissue>
    </source>
</reference>
<dbReference type="AlphaFoldDB" id="A0AAF0TQW3"/>
<gene>
    <name evidence="8" type="ORF">MTR67_022852</name>
</gene>
<keyword evidence="5" id="KW-0378">Hydrolase</keyword>
<dbReference type="InterPro" id="IPR043502">
    <property type="entry name" value="DNA/RNA_pol_sf"/>
</dbReference>
<evidence type="ECO:0000313" key="9">
    <source>
        <dbReference type="Proteomes" id="UP001234989"/>
    </source>
</evidence>
<protein>
    <recommendedName>
        <fullName evidence="7">Reverse transcriptase RNase H-like domain-containing protein</fullName>
    </recommendedName>
</protein>
<keyword evidence="6" id="KW-0695">RNA-directed DNA polymerase</keyword>
<evidence type="ECO:0000313" key="8">
    <source>
        <dbReference type="EMBL" id="WMV29467.1"/>
    </source>
</evidence>
<dbReference type="InterPro" id="IPR041373">
    <property type="entry name" value="RT_RNaseH"/>
</dbReference>
<keyword evidence="3" id="KW-0540">Nuclease</keyword>
<dbReference type="Pfam" id="PF17917">
    <property type="entry name" value="RT_RNaseH"/>
    <property type="match status" value="1"/>
</dbReference>
<proteinExistence type="predicted"/>
<evidence type="ECO:0000256" key="1">
    <source>
        <dbReference type="ARBA" id="ARBA00022679"/>
    </source>
</evidence>
<organism evidence="8 9">
    <name type="scientific">Solanum verrucosum</name>
    <dbReference type="NCBI Taxonomy" id="315347"/>
    <lineage>
        <taxon>Eukaryota</taxon>
        <taxon>Viridiplantae</taxon>
        <taxon>Streptophyta</taxon>
        <taxon>Embryophyta</taxon>
        <taxon>Tracheophyta</taxon>
        <taxon>Spermatophyta</taxon>
        <taxon>Magnoliopsida</taxon>
        <taxon>eudicotyledons</taxon>
        <taxon>Gunneridae</taxon>
        <taxon>Pentapetalae</taxon>
        <taxon>asterids</taxon>
        <taxon>lamiids</taxon>
        <taxon>Solanales</taxon>
        <taxon>Solanaceae</taxon>
        <taxon>Solanoideae</taxon>
        <taxon>Solaneae</taxon>
        <taxon>Solanum</taxon>
    </lineage>
</organism>